<dbReference type="InterPro" id="IPR035965">
    <property type="entry name" value="PAS-like_dom_sf"/>
</dbReference>
<dbReference type="InterPro" id="IPR000014">
    <property type="entry name" value="PAS"/>
</dbReference>
<feature type="domain" description="Histidine kinase" evidence="6">
    <location>
        <begin position="631"/>
        <end position="720"/>
    </location>
</feature>
<dbReference type="GO" id="GO:0000160">
    <property type="term" value="P:phosphorelay signal transduction system"/>
    <property type="evidence" value="ECO:0007669"/>
    <property type="project" value="UniProtKB-KW"/>
</dbReference>
<dbReference type="InterPro" id="IPR005467">
    <property type="entry name" value="His_kinase_dom"/>
</dbReference>
<dbReference type="InterPro" id="IPR003594">
    <property type="entry name" value="HATPase_dom"/>
</dbReference>
<feature type="domain" description="PAC" evidence="8">
    <location>
        <begin position="463"/>
        <end position="516"/>
    </location>
</feature>
<dbReference type="GO" id="GO:0004673">
    <property type="term" value="F:protein histidine kinase activity"/>
    <property type="evidence" value="ECO:0007669"/>
    <property type="project" value="UniProtKB-EC"/>
</dbReference>
<dbReference type="SMART" id="SM00091">
    <property type="entry name" value="PAS"/>
    <property type="match status" value="1"/>
</dbReference>
<name>A0A1S7LH05_MAGMO</name>
<evidence type="ECO:0000259" key="7">
    <source>
        <dbReference type="PROSITE" id="PS50112"/>
    </source>
</evidence>
<dbReference type="InterPro" id="IPR013656">
    <property type="entry name" value="PAS_4"/>
</dbReference>
<dbReference type="CDD" id="cd00130">
    <property type="entry name" value="PAS"/>
    <property type="match status" value="1"/>
</dbReference>
<keyword evidence="4 9" id="KW-0418">Kinase</keyword>
<dbReference type="Gene3D" id="3.30.450.20">
    <property type="entry name" value="PAS domain"/>
    <property type="match status" value="1"/>
</dbReference>
<evidence type="ECO:0000256" key="5">
    <source>
        <dbReference type="ARBA" id="ARBA00023012"/>
    </source>
</evidence>
<evidence type="ECO:0000256" key="4">
    <source>
        <dbReference type="ARBA" id="ARBA00022777"/>
    </source>
</evidence>
<dbReference type="InterPro" id="IPR000700">
    <property type="entry name" value="PAS-assoc_C"/>
</dbReference>
<dbReference type="SUPFAM" id="SSF55785">
    <property type="entry name" value="PYP-like sensor domain (PAS domain)"/>
    <property type="match status" value="1"/>
</dbReference>
<organism evidence="9">
    <name type="scientific">Magnetococcus massalia (strain MO-1)</name>
    <dbReference type="NCBI Taxonomy" id="451514"/>
    <lineage>
        <taxon>Bacteria</taxon>
        <taxon>Pseudomonadati</taxon>
        <taxon>Pseudomonadota</taxon>
        <taxon>Magnetococcia</taxon>
        <taxon>Magnetococcales</taxon>
        <taxon>Magnetococcaceae</taxon>
        <taxon>Magnetococcus</taxon>
    </lineage>
</organism>
<dbReference type="PANTHER" id="PTHR24421:SF10">
    <property type="entry name" value="NITRATE_NITRITE SENSOR PROTEIN NARQ"/>
    <property type="match status" value="1"/>
</dbReference>
<accession>A0A1S7LH05</accession>
<dbReference type="InterPro" id="IPR050482">
    <property type="entry name" value="Sensor_HK_TwoCompSys"/>
</dbReference>
<feature type="domain" description="PAS" evidence="7">
    <location>
        <begin position="389"/>
        <end position="459"/>
    </location>
</feature>
<evidence type="ECO:0000256" key="3">
    <source>
        <dbReference type="ARBA" id="ARBA00022679"/>
    </source>
</evidence>
<dbReference type="EC" id="2.7.13.3" evidence="2"/>
<dbReference type="InterPro" id="IPR036890">
    <property type="entry name" value="HATPase_C_sf"/>
</dbReference>
<evidence type="ECO:0000313" key="9">
    <source>
        <dbReference type="EMBL" id="CRH05349.1"/>
    </source>
</evidence>
<dbReference type="PRINTS" id="PR00344">
    <property type="entry name" value="BCTRLSENSOR"/>
</dbReference>
<dbReference type="InterPro" id="IPR001610">
    <property type="entry name" value="PAC"/>
</dbReference>
<dbReference type="PROSITE" id="PS50113">
    <property type="entry name" value="PAC"/>
    <property type="match status" value="1"/>
</dbReference>
<dbReference type="CDD" id="cd16917">
    <property type="entry name" value="HATPase_UhpB-NarQ-NarX-like"/>
    <property type="match status" value="1"/>
</dbReference>
<dbReference type="SMART" id="SM00387">
    <property type="entry name" value="HATPase_c"/>
    <property type="match status" value="1"/>
</dbReference>
<comment type="catalytic activity">
    <reaction evidence="1">
        <text>ATP + protein L-histidine = ADP + protein N-phospho-L-histidine.</text>
        <dbReference type="EC" id="2.7.13.3"/>
    </reaction>
</comment>
<dbReference type="PROSITE" id="PS50112">
    <property type="entry name" value="PAS"/>
    <property type="match status" value="1"/>
</dbReference>
<evidence type="ECO:0000259" key="6">
    <source>
        <dbReference type="PROSITE" id="PS50109"/>
    </source>
</evidence>
<dbReference type="SUPFAM" id="SSF55874">
    <property type="entry name" value="ATPase domain of HSP90 chaperone/DNA topoisomerase II/histidine kinase"/>
    <property type="match status" value="1"/>
</dbReference>
<dbReference type="AlphaFoldDB" id="A0A1S7LH05"/>
<proteinExistence type="predicted"/>
<dbReference type="PANTHER" id="PTHR24421">
    <property type="entry name" value="NITRATE/NITRITE SENSOR PROTEIN NARX-RELATED"/>
    <property type="match status" value="1"/>
</dbReference>
<evidence type="ECO:0000256" key="1">
    <source>
        <dbReference type="ARBA" id="ARBA00000085"/>
    </source>
</evidence>
<keyword evidence="3" id="KW-0808">Transferase</keyword>
<dbReference type="Pfam" id="PF02518">
    <property type="entry name" value="HATPase_c"/>
    <property type="match status" value="1"/>
</dbReference>
<dbReference type="EMBL" id="LO017727">
    <property type="protein sequence ID" value="CRH05349.1"/>
    <property type="molecule type" value="Genomic_DNA"/>
</dbReference>
<sequence length="720" mass="82313">MAGNALTRFFPFWRESVPLSLKILVLLGAVGVLSWGVLDHLQDRWASRLFTQQLEGNLDRQFNHMLAQLKRYLRQQKKAAQLFAEQRGTLAYLQQSAQKGWLEEEEPQVQMHSRRPPWLPSASILRNFTRSASFFLLDGDYRLREGFSNGRRGFNASLLTPDLVDYLVEGGPSSITQVEGVPLFISASTITADDGQLLGVLALILPLDGDFLVDFHREFDLQGVQVFIDERTKRVLSSSDPFRVVQDTTVEALERQYLIIGHNFFNYEFSSEMTFQVAYLMGRSNIALLHQEILKSGRAEKMTSAMVLISAFFLILFWLSRKLRHFSHQIEHFSEASLGVQLDVPKRGDQLFILQIILQRFSQEITKSREGLTQELVERRKAEARLRVSEHRYRTLLENVTDWVWELDESGRFSYCSPRITALLGYAPDELLGKQPFELIAPEEAGRAHQVYDERARERWPLESFVSTMLHRDGERRVILETNGVPFNDETGRFRGYQGISRDITEKRTLEERLRHFKNQLEIEERGRLGNLLHESIGQSLQAIKLGLEMKSSRPDLPSDLMKDEVAELQDAIGQLRDVTTVLRPSFLERMDLEEAVSWWCRRLSRNWPGEVDVECEGDFAGLDFEIQYNLFRILQESLTNAIKHAGAGRLTIRLSRLPREGVVLRVADDGCGMAIETTRSKAKGLGLSIIQEQADRLGGKAQFESTLGQGLAITVKVPE</sequence>
<evidence type="ECO:0000259" key="8">
    <source>
        <dbReference type="PROSITE" id="PS50113"/>
    </source>
</evidence>
<protein>
    <recommendedName>
        <fullName evidence="2">histidine kinase</fullName>
        <ecNumber evidence="2">2.7.13.3</ecNumber>
    </recommendedName>
</protein>
<dbReference type="Pfam" id="PF08448">
    <property type="entry name" value="PAS_4"/>
    <property type="match status" value="1"/>
</dbReference>
<dbReference type="InterPro" id="IPR004358">
    <property type="entry name" value="Sig_transdc_His_kin-like_C"/>
</dbReference>
<evidence type="ECO:0000256" key="2">
    <source>
        <dbReference type="ARBA" id="ARBA00012438"/>
    </source>
</evidence>
<dbReference type="Gene3D" id="3.30.565.10">
    <property type="entry name" value="Histidine kinase-like ATPase, C-terminal domain"/>
    <property type="match status" value="1"/>
</dbReference>
<dbReference type="SMART" id="SM00086">
    <property type="entry name" value="PAC"/>
    <property type="match status" value="1"/>
</dbReference>
<gene>
    <name evidence="9" type="ORF">MAGMO_1155</name>
</gene>
<dbReference type="PROSITE" id="PS50109">
    <property type="entry name" value="HIS_KIN"/>
    <property type="match status" value="1"/>
</dbReference>
<keyword evidence="5" id="KW-0902">Two-component regulatory system</keyword>
<reference evidence="9" key="1">
    <citation type="submission" date="2015-04" db="EMBL/GenBank/DDBJ databases">
        <authorList>
            <person name="Syromyatnikov M.Y."/>
            <person name="Popov V.N."/>
        </authorList>
    </citation>
    <scope>NUCLEOTIDE SEQUENCE</scope>
    <source>
        <strain evidence="9">MO-1</strain>
    </source>
</reference>
<dbReference type="NCBIfam" id="TIGR00229">
    <property type="entry name" value="sensory_box"/>
    <property type="match status" value="1"/>
</dbReference>